<dbReference type="Gene3D" id="3.40.50.1820">
    <property type="entry name" value="alpha/beta hydrolase"/>
    <property type="match status" value="1"/>
</dbReference>
<evidence type="ECO:0000313" key="8">
    <source>
        <dbReference type="EMBL" id="QDZ23838.1"/>
    </source>
</evidence>
<keyword evidence="4" id="KW-0378">Hydrolase</keyword>
<evidence type="ECO:0000256" key="4">
    <source>
        <dbReference type="ARBA" id="ARBA00022801"/>
    </source>
</evidence>
<dbReference type="AlphaFoldDB" id="A0A5B8MST5"/>
<feature type="signal peptide" evidence="7">
    <location>
        <begin position="1"/>
        <end position="24"/>
    </location>
</feature>
<dbReference type="InterPro" id="IPR029058">
    <property type="entry name" value="AB_hydrolase_fold"/>
</dbReference>
<proteinExistence type="inferred from homology"/>
<dbReference type="Gene3D" id="1.20.120.980">
    <property type="entry name" value="Serine carboxypeptidase S28, SKS domain"/>
    <property type="match status" value="1"/>
</dbReference>
<dbReference type="PANTHER" id="PTHR11010">
    <property type="entry name" value="PROTEASE S28 PRO-X CARBOXYPEPTIDASE-RELATED"/>
    <property type="match status" value="1"/>
</dbReference>
<evidence type="ECO:0000256" key="6">
    <source>
        <dbReference type="SAM" id="MobiDB-lite"/>
    </source>
</evidence>
<reference evidence="8 9" key="1">
    <citation type="submission" date="2018-07" db="EMBL/GenBank/DDBJ databases">
        <title>The complete nuclear genome of the prasinophyte Chloropicon primus (CCMP1205).</title>
        <authorList>
            <person name="Pombert J.-F."/>
            <person name="Otis C."/>
            <person name="Turmel M."/>
            <person name="Lemieux C."/>
        </authorList>
    </citation>
    <scope>NUCLEOTIDE SEQUENCE [LARGE SCALE GENOMIC DNA]</scope>
    <source>
        <strain evidence="8 9">CCMP1205</strain>
    </source>
</reference>
<keyword evidence="3 7" id="KW-0732">Signal</keyword>
<evidence type="ECO:0000313" key="9">
    <source>
        <dbReference type="Proteomes" id="UP000316726"/>
    </source>
</evidence>
<dbReference type="PANTHER" id="PTHR11010:SF38">
    <property type="entry name" value="LYSOSOMAL PRO-X CARBOXYPEPTIDASE"/>
    <property type="match status" value="1"/>
</dbReference>
<organism evidence="8 9">
    <name type="scientific">Chloropicon primus</name>
    <dbReference type="NCBI Taxonomy" id="1764295"/>
    <lineage>
        <taxon>Eukaryota</taxon>
        <taxon>Viridiplantae</taxon>
        <taxon>Chlorophyta</taxon>
        <taxon>Chloropicophyceae</taxon>
        <taxon>Chloropicales</taxon>
        <taxon>Chloropicaceae</taxon>
        <taxon>Chloropicon</taxon>
    </lineage>
</organism>
<feature type="compositionally biased region" description="Gly residues" evidence="6">
    <location>
        <begin position="538"/>
        <end position="549"/>
    </location>
</feature>
<protein>
    <recommendedName>
        <fullName evidence="10">Serine carboxypeptidase S28</fullName>
    </recommendedName>
</protein>
<feature type="region of interest" description="Disordered" evidence="6">
    <location>
        <begin position="521"/>
        <end position="549"/>
    </location>
</feature>
<dbReference type="GO" id="GO:0070008">
    <property type="term" value="F:serine-type exopeptidase activity"/>
    <property type="evidence" value="ECO:0007669"/>
    <property type="project" value="InterPro"/>
</dbReference>
<evidence type="ECO:0000256" key="2">
    <source>
        <dbReference type="ARBA" id="ARBA00022670"/>
    </source>
</evidence>
<feature type="chain" id="PRO_5023064318" description="Serine carboxypeptidase S28" evidence="7">
    <location>
        <begin position="25"/>
        <end position="549"/>
    </location>
</feature>
<dbReference type="OrthoDB" id="2130629at2759"/>
<evidence type="ECO:0000256" key="7">
    <source>
        <dbReference type="SAM" id="SignalP"/>
    </source>
</evidence>
<evidence type="ECO:0000256" key="1">
    <source>
        <dbReference type="ARBA" id="ARBA00011079"/>
    </source>
</evidence>
<keyword evidence="2" id="KW-0645">Protease</keyword>
<evidence type="ECO:0000256" key="3">
    <source>
        <dbReference type="ARBA" id="ARBA00022729"/>
    </source>
</evidence>
<accession>A0A5B8MST5</accession>
<name>A0A5B8MST5_9CHLO</name>
<keyword evidence="9" id="KW-1185">Reference proteome</keyword>
<comment type="similarity">
    <text evidence="1">Belongs to the peptidase S28 family.</text>
</comment>
<gene>
    <name evidence="8" type="ORF">A3770_11p63560</name>
</gene>
<dbReference type="Proteomes" id="UP000316726">
    <property type="component" value="Chromosome 11"/>
</dbReference>
<sequence length="549" mass="61136">MVRTTSALLVAAVLASTCVSSARAFSLAQDVSFVRDQVSRRGGLGAGHDHHTSEVDDVPVDRLEYWYDGQLLDHLNGGENGETWSQRYFMNDTFFDKNKQLVFLCVGGEGPALQPTVVVTGGEHCAWMINLAEKFGALIVAAEHRFYGKSMPKPDYSVDSLQYLSSQQAQGDLKRLRSFVTNTTDGLESYAKWITFGGSYPGMMAAWARMLNPDLFHASVSSSAPVQAELNMQGYNDVVAYSLTDQSVGGSLSCLKNVKLAFMHLGDVLTGESQSDMEQLAKTYNVCNVSQIFEERNQKMFLEGFWGLFPLQSNDPSCEGDYCNYQKICDLFDKQDDPRQSLLTLFQSLGPQAPQCYDISWSEMIKSMQDIHSQDRSWIWQTCTEFGFYQTCDPNTYCPFTSFPHASDLDSYLDICKQAYGIEGYDVANAVIESNQFYSGWNCNATNVFFVNGGVDPWHAASVLFPNNKEQKTLMVKGASHHAWTHPLTGHDQESVTEARKDIEEIVANWVVGPATKEDVERRMRRGGRRLGRRRTRGGGLGGGTGIVV</sequence>
<keyword evidence="5" id="KW-0325">Glycoprotein</keyword>
<dbReference type="InterPro" id="IPR042269">
    <property type="entry name" value="Ser_carbopepase_S28_SKS"/>
</dbReference>
<dbReference type="GO" id="GO:0006508">
    <property type="term" value="P:proteolysis"/>
    <property type="evidence" value="ECO:0007669"/>
    <property type="project" value="UniProtKB-KW"/>
</dbReference>
<dbReference type="InterPro" id="IPR008758">
    <property type="entry name" value="Peptidase_S28"/>
</dbReference>
<evidence type="ECO:0000256" key="5">
    <source>
        <dbReference type="ARBA" id="ARBA00023180"/>
    </source>
</evidence>
<dbReference type="Pfam" id="PF05577">
    <property type="entry name" value="Peptidase_S28"/>
    <property type="match status" value="1"/>
</dbReference>
<evidence type="ECO:0008006" key="10">
    <source>
        <dbReference type="Google" id="ProtNLM"/>
    </source>
</evidence>
<feature type="compositionally biased region" description="Basic residues" evidence="6">
    <location>
        <begin position="523"/>
        <end position="537"/>
    </location>
</feature>
<dbReference type="SUPFAM" id="SSF53474">
    <property type="entry name" value="alpha/beta-Hydrolases"/>
    <property type="match status" value="1"/>
</dbReference>
<dbReference type="EMBL" id="CP031044">
    <property type="protein sequence ID" value="QDZ23838.1"/>
    <property type="molecule type" value="Genomic_DNA"/>
</dbReference>
<dbReference type="GO" id="GO:0008239">
    <property type="term" value="F:dipeptidyl-peptidase activity"/>
    <property type="evidence" value="ECO:0007669"/>
    <property type="project" value="TreeGrafter"/>
</dbReference>